<name>A0ABN9V4B2_9DINO</name>
<protein>
    <submittedName>
        <fullName evidence="2">Uncharacterized protein</fullName>
    </submittedName>
</protein>
<feature type="region of interest" description="Disordered" evidence="1">
    <location>
        <begin position="571"/>
        <end position="593"/>
    </location>
</feature>
<sequence>MPLLWICAVPEQSQRLRCSSKKNGVRMRLRLPDGGALAAKLSNAGAPAVSATGRLAKEYSIVGIVDAVPGDVCGSPLEGSPGAQSVQEVRIWQEYYNFPLDGYTVLARRAFKFEKPLQVSAFYPSLGSDPVDMDHNKNSGAPFLPFLYVDGDVGSLRGHVNGELSSQSSLSEALVEWGFEDVSWENILASVVVEPISWMILHRKWCSMLWLGRWRIPIDVFPDFPPGDWTQARANKHDQCIGEGFPRLDADMFDSLLEALQRWRPIIRSAVDEDDFAEEDLIMYTAARFCRQMSLVLRRSSQPRGGHAQYSSKAIISSIFFERMLGSHMHIKDAIPSAMSTIFPNSGLSELSRRAAYPKASTISSSHVALDMAYMAMRPLRCPGGPMPHPVYAWADSSPQSGRNWFMMMERSGEMDQILDAAIASESLARSRPDWDDHEEAEEADLGEFSTHHQALEVALRTHACVPVALGSGKTGLEDKIAAKLHADIMEMRSLENVRDHLSATVSWTTDLGTEISMPTFRSLDWRKLLPEWRLAGLLSADTGCDDDATDDVIQSVADLMARTEIHCSQPSKRVRGVPTRTRATNASPRNRNVFGPGFLESAKWRGPSGRHMCSHGVSFLGVRVHVRARWPSAYMSPVRGCRMPPV</sequence>
<evidence type="ECO:0000313" key="3">
    <source>
        <dbReference type="Proteomes" id="UP001189429"/>
    </source>
</evidence>
<organism evidence="2 3">
    <name type="scientific">Prorocentrum cordatum</name>
    <dbReference type="NCBI Taxonomy" id="2364126"/>
    <lineage>
        <taxon>Eukaryota</taxon>
        <taxon>Sar</taxon>
        <taxon>Alveolata</taxon>
        <taxon>Dinophyceae</taxon>
        <taxon>Prorocentrales</taxon>
        <taxon>Prorocentraceae</taxon>
        <taxon>Prorocentrum</taxon>
    </lineage>
</organism>
<gene>
    <name evidence="2" type="ORF">PCOR1329_LOCUS53972</name>
</gene>
<accession>A0ABN9V4B2</accession>
<dbReference type="EMBL" id="CAUYUJ010016588">
    <property type="protein sequence ID" value="CAK0866910.1"/>
    <property type="molecule type" value="Genomic_DNA"/>
</dbReference>
<comment type="caution">
    <text evidence="2">The sequence shown here is derived from an EMBL/GenBank/DDBJ whole genome shotgun (WGS) entry which is preliminary data.</text>
</comment>
<evidence type="ECO:0000256" key="1">
    <source>
        <dbReference type="SAM" id="MobiDB-lite"/>
    </source>
</evidence>
<dbReference type="Proteomes" id="UP001189429">
    <property type="component" value="Unassembled WGS sequence"/>
</dbReference>
<feature type="compositionally biased region" description="Polar residues" evidence="1">
    <location>
        <begin position="582"/>
        <end position="591"/>
    </location>
</feature>
<proteinExistence type="predicted"/>
<reference evidence="2" key="1">
    <citation type="submission" date="2023-10" db="EMBL/GenBank/DDBJ databases">
        <authorList>
            <person name="Chen Y."/>
            <person name="Shah S."/>
            <person name="Dougan E. K."/>
            <person name="Thang M."/>
            <person name="Chan C."/>
        </authorList>
    </citation>
    <scope>NUCLEOTIDE SEQUENCE [LARGE SCALE GENOMIC DNA]</scope>
</reference>
<evidence type="ECO:0000313" key="2">
    <source>
        <dbReference type="EMBL" id="CAK0866910.1"/>
    </source>
</evidence>
<keyword evidence="3" id="KW-1185">Reference proteome</keyword>